<evidence type="ECO:0000313" key="3">
    <source>
        <dbReference type="EMBL" id="RAI59386.1"/>
    </source>
</evidence>
<evidence type="ECO:0000313" key="4">
    <source>
        <dbReference type="Proteomes" id="UP000249065"/>
    </source>
</evidence>
<feature type="domain" description="Serine aminopeptidase S33" evidence="2">
    <location>
        <begin position="104"/>
        <end position="229"/>
    </location>
</feature>
<organism evidence="3 4">
    <name type="scientific">Roseicella frigidaeris</name>
    <dbReference type="NCBI Taxonomy" id="2230885"/>
    <lineage>
        <taxon>Bacteria</taxon>
        <taxon>Pseudomonadati</taxon>
        <taxon>Pseudomonadota</taxon>
        <taxon>Alphaproteobacteria</taxon>
        <taxon>Acetobacterales</taxon>
        <taxon>Roseomonadaceae</taxon>
        <taxon>Roseicella</taxon>
    </lineage>
</organism>
<name>A0A327MAB6_9PROT</name>
<dbReference type="OrthoDB" id="8476759at2"/>
<reference evidence="4" key="1">
    <citation type="submission" date="2018-06" db="EMBL/GenBank/DDBJ databases">
        <authorList>
            <person name="Khan S.A."/>
        </authorList>
    </citation>
    <scope>NUCLEOTIDE SEQUENCE [LARGE SCALE GENOMIC DNA]</scope>
    <source>
        <strain evidence="4">DB-1506</strain>
    </source>
</reference>
<comment type="caution">
    <text evidence="3">The sequence shown here is derived from an EMBL/GenBank/DDBJ whole genome shotgun (WGS) entry which is preliminary data.</text>
</comment>
<feature type="region of interest" description="Disordered" evidence="1">
    <location>
        <begin position="474"/>
        <end position="497"/>
    </location>
</feature>
<dbReference type="InterPro" id="IPR029058">
    <property type="entry name" value="AB_hydrolase_fold"/>
</dbReference>
<dbReference type="EMBL" id="QLIX01000005">
    <property type="protein sequence ID" value="RAI59386.1"/>
    <property type="molecule type" value="Genomic_DNA"/>
</dbReference>
<protein>
    <submittedName>
        <fullName evidence="3">Alpha/beta hydrolase</fullName>
    </submittedName>
</protein>
<accession>A0A327MAB6</accession>
<keyword evidence="4" id="KW-1185">Reference proteome</keyword>
<dbReference type="Proteomes" id="UP000249065">
    <property type="component" value="Unassembled WGS sequence"/>
</dbReference>
<dbReference type="InterPro" id="IPR022742">
    <property type="entry name" value="Hydrolase_4"/>
</dbReference>
<dbReference type="SUPFAM" id="SSF53474">
    <property type="entry name" value="alpha/beta-Hydrolases"/>
    <property type="match status" value="1"/>
</dbReference>
<evidence type="ECO:0000259" key="2">
    <source>
        <dbReference type="Pfam" id="PF12146"/>
    </source>
</evidence>
<proteinExistence type="predicted"/>
<dbReference type="GO" id="GO:0016787">
    <property type="term" value="F:hydrolase activity"/>
    <property type="evidence" value="ECO:0007669"/>
    <property type="project" value="UniProtKB-KW"/>
</dbReference>
<dbReference type="AlphaFoldDB" id="A0A327MAB6"/>
<evidence type="ECO:0000256" key="1">
    <source>
        <dbReference type="SAM" id="MobiDB-lite"/>
    </source>
</evidence>
<sequence>MLGGLALLLLTLRIWDSERGPPLRPWHLVVPEELRAAELAAADWPTYLAREAAVLETVQRQVTEALEPEDRVAANRYFDGSPLHPRHFARDWNRSFVLEPAGGEPLGAVVLLHGMTDAPYSLRHVGALYAKRGWVAIAPRLPAHGTVPAALTSVTWEEWQAATRLAVREARRRLPPGRPLHVVGYSNGGALAVQYALDAVEDPALPRPDRLVLLSPMIGVTAFARFAGLAALPAWFPRFAKAAWLSIVPEFIPFKYNSFPANAALQSHRLTLAVQTQLRRLAAAGGLARLPPVQTFQSVADFTVSTRAVVTALYDLLPANGSELVLFDINRNAKLGPLVSPATETALDRLLPPGPRRWRAVVITNAGPDQAAAVARVTETGATEEQVRPIGFAWPREIFSLSHVALPFPLQDGLYGLEPSADPAEDFGVRLGELAVRGERGVLTVSPDVLMRLSSNPFYPWLQERIADGIAPARRGEVRPGPQADPSSLIPPSRHVR</sequence>
<gene>
    <name evidence="3" type="ORF">DOO78_09165</name>
</gene>
<dbReference type="Pfam" id="PF12146">
    <property type="entry name" value="Hydrolase_4"/>
    <property type="match status" value="1"/>
</dbReference>
<dbReference type="Gene3D" id="3.40.50.1820">
    <property type="entry name" value="alpha/beta hydrolase"/>
    <property type="match status" value="1"/>
</dbReference>
<keyword evidence="3" id="KW-0378">Hydrolase</keyword>